<dbReference type="GO" id="GO:0046872">
    <property type="term" value="F:metal ion binding"/>
    <property type="evidence" value="ECO:0007669"/>
    <property type="project" value="InterPro"/>
</dbReference>
<dbReference type="Gene3D" id="3.30.830.10">
    <property type="entry name" value="Metalloenzyme, LuxS/M16 peptidase-like"/>
    <property type="match status" value="1"/>
</dbReference>
<evidence type="ECO:0000313" key="3">
    <source>
        <dbReference type="EMBL" id="KAA3477234.1"/>
    </source>
</evidence>
<dbReference type="InterPro" id="IPR011765">
    <property type="entry name" value="Pept_M16_N"/>
</dbReference>
<evidence type="ECO:0000313" key="4">
    <source>
        <dbReference type="Proteomes" id="UP000325315"/>
    </source>
</evidence>
<sequence>MIMLNLVQLRLQLCQMSLKYAKQNPAASIGLYLDCGSIYKSPASFGVSQLLERMAFKSTTSCSHLCIVKEVEAIWWPWRLLPGMAAALRNKEERKRERKEKKKNDKAGDNSCSHFVPTAINVAIKELISVATPGQVDWKYLDCGKQSTKSAILMNLKSGVLWLLQKTSLSKSRHMVRGMAVYKVLIFPLLQGL</sequence>
<dbReference type="PANTHER" id="PTHR11851">
    <property type="entry name" value="METALLOPROTEASE"/>
    <property type="match status" value="1"/>
</dbReference>
<keyword evidence="4" id="KW-1185">Reference proteome</keyword>
<comment type="caution">
    <text evidence="3">The sequence shown here is derived from an EMBL/GenBank/DDBJ whole genome shotgun (WGS) entry which is preliminary data.</text>
</comment>
<dbReference type="Pfam" id="PF00675">
    <property type="entry name" value="Peptidase_M16"/>
    <property type="match status" value="1"/>
</dbReference>
<evidence type="ECO:0000256" key="1">
    <source>
        <dbReference type="SAM" id="MobiDB-lite"/>
    </source>
</evidence>
<reference evidence="4" key="1">
    <citation type="journal article" date="2019" name="Plant Biotechnol. J.">
        <title>Genome sequencing of the Australian wild diploid species Gossypium australe highlights disease resistance and delayed gland morphogenesis.</title>
        <authorList>
            <person name="Cai Y."/>
            <person name="Cai X."/>
            <person name="Wang Q."/>
            <person name="Wang P."/>
            <person name="Zhang Y."/>
            <person name="Cai C."/>
            <person name="Xu Y."/>
            <person name="Wang K."/>
            <person name="Zhou Z."/>
            <person name="Wang C."/>
            <person name="Geng S."/>
            <person name="Li B."/>
            <person name="Dong Q."/>
            <person name="Hou Y."/>
            <person name="Wang H."/>
            <person name="Ai P."/>
            <person name="Liu Z."/>
            <person name="Yi F."/>
            <person name="Sun M."/>
            <person name="An G."/>
            <person name="Cheng J."/>
            <person name="Zhang Y."/>
            <person name="Shi Q."/>
            <person name="Xie Y."/>
            <person name="Shi X."/>
            <person name="Chang Y."/>
            <person name="Huang F."/>
            <person name="Chen Y."/>
            <person name="Hong S."/>
            <person name="Mi L."/>
            <person name="Sun Q."/>
            <person name="Zhang L."/>
            <person name="Zhou B."/>
            <person name="Peng R."/>
            <person name="Zhang X."/>
            <person name="Liu F."/>
        </authorList>
    </citation>
    <scope>NUCLEOTIDE SEQUENCE [LARGE SCALE GENOMIC DNA]</scope>
    <source>
        <strain evidence="4">cv. PA1801</strain>
    </source>
</reference>
<dbReference type="EMBL" id="SMMG02000004">
    <property type="protein sequence ID" value="KAA3477234.1"/>
    <property type="molecule type" value="Genomic_DNA"/>
</dbReference>
<dbReference type="GO" id="GO:0005739">
    <property type="term" value="C:mitochondrion"/>
    <property type="evidence" value="ECO:0007669"/>
    <property type="project" value="TreeGrafter"/>
</dbReference>
<feature type="domain" description="Peptidase M16 N-terminal" evidence="2">
    <location>
        <begin position="18"/>
        <end position="73"/>
    </location>
</feature>
<dbReference type="InterPro" id="IPR011249">
    <property type="entry name" value="Metalloenz_LuxS/M16"/>
</dbReference>
<gene>
    <name evidence="3" type="ORF">EPI10_011134</name>
</gene>
<proteinExistence type="predicted"/>
<dbReference type="InterPro" id="IPR050361">
    <property type="entry name" value="MPP/UQCRC_Complex"/>
</dbReference>
<dbReference type="AlphaFoldDB" id="A0A5B6W7K0"/>
<name>A0A5B6W7K0_9ROSI</name>
<evidence type="ECO:0000259" key="2">
    <source>
        <dbReference type="Pfam" id="PF00675"/>
    </source>
</evidence>
<accession>A0A5B6W7K0</accession>
<organism evidence="3 4">
    <name type="scientific">Gossypium australe</name>
    <dbReference type="NCBI Taxonomy" id="47621"/>
    <lineage>
        <taxon>Eukaryota</taxon>
        <taxon>Viridiplantae</taxon>
        <taxon>Streptophyta</taxon>
        <taxon>Embryophyta</taxon>
        <taxon>Tracheophyta</taxon>
        <taxon>Spermatophyta</taxon>
        <taxon>Magnoliopsida</taxon>
        <taxon>eudicotyledons</taxon>
        <taxon>Gunneridae</taxon>
        <taxon>Pentapetalae</taxon>
        <taxon>rosids</taxon>
        <taxon>malvids</taxon>
        <taxon>Malvales</taxon>
        <taxon>Malvaceae</taxon>
        <taxon>Malvoideae</taxon>
        <taxon>Gossypium</taxon>
    </lineage>
</organism>
<feature type="region of interest" description="Disordered" evidence="1">
    <location>
        <begin position="91"/>
        <end position="110"/>
    </location>
</feature>
<dbReference type="PANTHER" id="PTHR11851:SF190">
    <property type="entry name" value="MITOCHONDRIAL-PROCESSING PEPTIDASE SUBUNIT ALPHA"/>
    <property type="match status" value="1"/>
</dbReference>
<dbReference type="Proteomes" id="UP000325315">
    <property type="component" value="Unassembled WGS sequence"/>
</dbReference>
<protein>
    <submittedName>
        <fullName evidence="3">Mitochondrial-processing peptidase subunit alpha</fullName>
    </submittedName>
</protein>
<dbReference type="OrthoDB" id="277191at2759"/>
<dbReference type="SUPFAM" id="SSF63411">
    <property type="entry name" value="LuxS/MPP-like metallohydrolase"/>
    <property type="match status" value="1"/>
</dbReference>